<dbReference type="Pfam" id="PF03167">
    <property type="entry name" value="UDG"/>
    <property type="match status" value="1"/>
</dbReference>
<evidence type="ECO:0000313" key="2">
    <source>
        <dbReference type="EMBL" id="MFC3876286.1"/>
    </source>
</evidence>
<dbReference type="InterPro" id="IPR047124">
    <property type="entry name" value="HI_0220.2"/>
</dbReference>
<dbReference type="SMART" id="SM00987">
    <property type="entry name" value="UreE_C"/>
    <property type="match status" value="1"/>
</dbReference>
<accession>A0ABV8AHE5</accession>
<dbReference type="Gene3D" id="3.40.470.10">
    <property type="entry name" value="Uracil-DNA glycosylase-like domain"/>
    <property type="match status" value="1"/>
</dbReference>
<dbReference type="CDD" id="cd10033">
    <property type="entry name" value="UDG_like"/>
    <property type="match status" value="1"/>
</dbReference>
<reference evidence="3" key="1">
    <citation type="journal article" date="2019" name="Int. J. Syst. Evol. Microbiol.">
        <title>The Global Catalogue of Microorganisms (GCM) 10K type strain sequencing project: providing services to taxonomists for standard genome sequencing and annotation.</title>
        <authorList>
            <consortium name="The Broad Institute Genomics Platform"/>
            <consortium name="The Broad Institute Genome Sequencing Center for Infectious Disease"/>
            <person name="Wu L."/>
            <person name="Ma J."/>
        </authorList>
    </citation>
    <scope>NUCLEOTIDE SEQUENCE [LARGE SCALE GENOMIC DNA]</scope>
    <source>
        <strain evidence="3">CECT 8979</strain>
    </source>
</reference>
<proteinExistence type="predicted"/>
<dbReference type="SMART" id="SM00986">
    <property type="entry name" value="UDG"/>
    <property type="match status" value="1"/>
</dbReference>
<keyword evidence="3" id="KW-1185">Reference proteome</keyword>
<feature type="domain" description="Uracil-DNA glycosylase-like" evidence="1">
    <location>
        <begin position="23"/>
        <end position="181"/>
    </location>
</feature>
<name>A0ABV8AHE5_9FLAO</name>
<comment type="caution">
    <text evidence="2">The sequence shown here is derived from an EMBL/GenBank/DDBJ whole genome shotgun (WGS) entry which is preliminary data.</text>
</comment>
<dbReference type="PANTHER" id="PTHR42160">
    <property type="entry name" value="URACIL-DNA GLYCOSYLASE SUPERFAMILY PROTEIN"/>
    <property type="match status" value="1"/>
</dbReference>
<dbReference type="SUPFAM" id="SSF52141">
    <property type="entry name" value="Uracil-DNA glycosylase-like"/>
    <property type="match status" value="1"/>
</dbReference>
<evidence type="ECO:0000313" key="3">
    <source>
        <dbReference type="Proteomes" id="UP001595812"/>
    </source>
</evidence>
<gene>
    <name evidence="2" type="ORF">ACFOSX_03495</name>
</gene>
<dbReference type="RefSeq" id="WP_386097063.1">
    <property type="nucleotide sequence ID" value="NZ_JBHSAT010000004.1"/>
</dbReference>
<evidence type="ECO:0000259" key="1">
    <source>
        <dbReference type="SMART" id="SM00986"/>
    </source>
</evidence>
<dbReference type="InterPro" id="IPR036895">
    <property type="entry name" value="Uracil-DNA_glycosylase-like_sf"/>
</dbReference>
<dbReference type="PANTHER" id="PTHR42160:SF1">
    <property type="entry name" value="URACIL-DNA GLYCOSYLASE SUPERFAMILY PROTEIN"/>
    <property type="match status" value="1"/>
</dbReference>
<dbReference type="InterPro" id="IPR005122">
    <property type="entry name" value="Uracil-DNA_glycosylase-like"/>
</dbReference>
<sequence>MGLFEDIRACDICSKDLPLGPEPIVAFSPKSKIVLASQAPGRLAHLANVAWKDPSGKQLRRWLGVTEDQFYNTDNFAILPMGFCYPGKAKTGDLPPRKECAPQWHAKIWEQLKNVELILLIGAYSQQYYLGKDARPTLTETVSNYQDYLPKYFPMPHPSPTNRFWKAKNSWFEELVVPELQEIIKTII</sequence>
<dbReference type="EMBL" id="JBHSAT010000004">
    <property type="protein sequence ID" value="MFC3876286.1"/>
    <property type="molecule type" value="Genomic_DNA"/>
</dbReference>
<dbReference type="Proteomes" id="UP001595812">
    <property type="component" value="Unassembled WGS sequence"/>
</dbReference>
<organism evidence="2 3">
    <name type="scientific">Winogradskyella maritima</name>
    <dbReference type="NCBI Taxonomy" id="1517766"/>
    <lineage>
        <taxon>Bacteria</taxon>
        <taxon>Pseudomonadati</taxon>
        <taxon>Bacteroidota</taxon>
        <taxon>Flavobacteriia</taxon>
        <taxon>Flavobacteriales</taxon>
        <taxon>Flavobacteriaceae</taxon>
        <taxon>Winogradskyella</taxon>
    </lineage>
</organism>
<protein>
    <submittedName>
        <fullName evidence="2">Uracil-DNA glycosylase family protein</fullName>
    </submittedName>
</protein>